<dbReference type="Proteomes" id="UP000660070">
    <property type="component" value="Unassembled WGS sequence"/>
</dbReference>
<name>A0ABS0FBA8_9FLAO</name>
<dbReference type="PANTHER" id="PTHR41339:SF1">
    <property type="entry name" value="SECRETED PROTEIN"/>
    <property type="match status" value="1"/>
</dbReference>
<dbReference type="PROSITE" id="PS51257">
    <property type="entry name" value="PROKAR_LIPOPROTEIN"/>
    <property type="match status" value="1"/>
</dbReference>
<protein>
    <recommendedName>
        <fullName evidence="4">T9SS C-terminal target domain-containing protein</fullName>
    </recommendedName>
</protein>
<comment type="caution">
    <text evidence="2">The sequence shown here is derived from an EMBL/GenBank/DDBJ whole genome shotgun (WGS) entry which is preliminary data.</text>
</comment>
<reference evidence="2 3" key="1">
    <citation type="submission" date="2020-11" db="EMBL/GenBank/DDBJ databases">
        <title>Kaistella gelatinilytica sp. nov., a flavobacterium isolated from Antarctic Soil.</title>
        <authorList>
            <person name="Li J."/>
        </authorList>
    </citation>
    <scope>NUCLEOTIDE SEQUENCE [LARGE SCALE GENOMIC DNA]</scope>
    <source>
        <strain evidence="2 3">G5-32</strain>
    </source>
</reference>
<accession>A0ABS0FBA8</accession>
<proteinExistence type="predicted"/>
<dbReference type="RefSeq" id="WP_196079430.1">
    <property type="nucleotide sequence ID" value="NZ_JADPVI010000001.1"/>
</dbReference>
<evidence type="ECO:0000313" key="2">
    <source>
        <dbReference type="EMBL" id="MBF8456946.1"/>
    </source>
</evidence>
<sequence>MKLKHAFLYLLTGSLALASSCRQIEKDGDIINSGPGNNTGGNTENLILSGKISSSITLKANNIYKLRGLVYVTNGATLTIEPGTKIVGEADKNGGLIITRGSKIMAQGTATNPIIFTSEKPSPKRGDWAGIILLGAAPTNASFNGKAGVGEIEGGVNDADGSGLYGGTNVSDNSGVLKYVRIEYAGYAFLPDKEINGLTFGGVGNGTTIDYVQVAYANDDSFEWFGGTVNCTHLIAYKGLDDDFDTDNGYSGKVQFAIGVRDPLVADVSGSNAFESDNDANGSSLLPQTSAIFSNVTIIGPIQSSASGTNATGINSLFQNALQIRRNSSISVFNSAFVGYPVGLFIDASKGTATDNNIGTGKLVFQNNVITGCTTNFKYAASGSAPTGWSTTNVQDWFNLPANGNSALAFSSDMKLAGAYAPSGTTPNFSPASGSPLLTGGLFTNPLLAGFTPVTYRGAVKDSNDFWYAGWTNFNL</sequence>
<keyword evidence="1" id="KW-0732">Signal</keyword>
<feature type="chain" id="PRO_5045211014" description="T9SS C-terminal target domain-containing protein" evidence="1">
    <location>
        <begin position="19"/>
        <end position="476"/>
    </location>
</feature>
<feature type="signal peptide" evidence="1">
    <location>
        <begin position="1"/>
        <end position="18"/>
    </location>
</feature>
<evidence type="ECO:0000256" key="1">
    <source>
        <dbReference type="SAM" id="SignalP"/>
    </source>
</evidence>
<evidence type="ECO:0000313" key="3">
    <source>
        <dbReference type="Proteomes" id="UP000660070"/>
    </source>
</evidence>
<dbReference type="PANTHER" id="PTHR41339">
    <property type="entry name" value="LIPL48"/>
    <property type="match status" value="1"/>
</dbReference>
<evidence type="ECO:0008006" key="4">
    <source>
        <dbReference type="Google" id="ProtNLM"/>
    </source>
</evidence>
<gene>
    <name evidence="2" type="ORF">IV494_07085</name>
</gene>
<keyword evidence="3" id="KW-1185">Reference proteome</keyword>
<dbReference type="EMBL" id="JADPVI010000001">
    <property type="protein sequence ID" value="MBF8456946.1"/>
    <property type="molecule type" value="Genomic_DNA"/>
</dbReference>
<organism evidence="2 3">
    <name type="scientific">Kaistella gelatinilytica</name>
    <dbReference type="NCBI Taxonomy" id="2787636"/>
    <lineage>
        <taxon>Bacteria</taxon>
        <taxon>Pseudomonadati</taxon>
        <taxon>Bacteroidota</taxon>
        <taxon>Flavobacteriia</taxon>
        <taxon>Flavobacteriales</taxon>
        <taxon>Weeksellaceae</taxon>
        <taxon>Chryseobacterium group</taxon>
        <taxon>Kaistella</taxon>
    </lineage>
</organism>